<accession>A0A0A9W849</accession>
<evidence type="ECO:0000313" key="2">
    <source>
        <dbReference type="EMBL" id="JAG02653.1"/>
    </source>
</evidence>
<feature type="non-terminal residue" evidence="2">
    <location>
        <position position="119"/>
    </location>
</feature>
<reference evidence="2" key="1">
    <citation type="journal article" date="2014" name="PLoS ONE">
        <title>Transcriptome-Based Identification of ABC Transporters in the Western Tarnished Plant Bug Lygus hesperus.</title>
        <authorList>
            <person name="Hull J.J."/>
            <person name="Chaney K."/>
            <person name="Geib S.M."/>
            <person name="Fabrick J.A."/>
            <person name="Brent C.S."/>
            <person name="Walsh D."/>
            <person name="Lavine L.C."/>
        </authorList>
    </citation>
    <scope>NUCLEOTIDE SEQUENCE</scope>
</reference>
<protein>
    <submittedName>
        <fullName evidence="2">Uncharacterized protein</fullName>
    </submittedName>
</protein>
<feature type="compositionally biased region" description="Low complexity" evidence="1">
    <location>
        <begin position="72"/>
        <end position="83"/>
    </location>
</feature>
<organism evidence="2">
    <name type="scientific">Lygus hesperus</name>
    <name type="common">Western plant bug</name>
    <dbReference type="NCBI Taxonomy" id="30085"/>
    <lineage>
        <taxon>Eukaryota</taxon>
        <taxon>Metazoa</taxon>
        <taxon>Ecdysozoa</taxon>
        <taxon>Arthropoda</taxon>
        <taxon>Hexapoda</taxon>
        <taxon>Insecta</taxon>
        <taxon>Pterygota</taxon>
        <taxon>Neoptera</taxon>
        <taxon>Paraneoptera</taxon>
        <taxon>Hemiptera</taxon>
        <taxon>Heteroptera</taxon>
        <taxon>Panheteroptera</taxon>
        <taxon>Cimicomorpha</taxon>
        <taxon>Miridae</taxon>
        <taxon>Mirini</taxon>
        <taxon>Lygus</taxon>
    </lineage>
</organism>
<feature type="compositionally biased region" description="Low complexity" evidence="1">
    <location>
        <begin position="45"/>
        <end position="64"/>
    </location>
</feature>
<gene>
    <name evidence="2" type="ORF">CM83_8892</name>
</gene>
<dbReference type="AlphaFoldDB" id="A0A0A9W849"/>
<name>A0A0A9W849_LYGHE</name>
<proteinExistence type="predicted"/>
<feature type="compositionally biased region" description="Pro residues" evidence="1">
    <location>
        <begin position="14"/>
        <end position="28"/>
    </location>
</feature>
<sequence length="119" mass="12107">MVGGDSPAKNLTGTPPPPRPPPPRPSSPPKTALDDLNDTIRMAMGGSPSPSRPAAPGAAQVAPQLPNPTSIPPQLQQSQIPPQVAYGSSPAKVPMAAMQGNLVSSSSIIEGTSKFSHNK</sequence>
<evidence type="ECO:0000256" key="1">
    <source>
        <dbReference type="SAM" id="MobiDB-lite"/>
    </source>
</evidence>
<feature type="region of interest" description="Disordered" evidence="1">
    <location>
        <begin position="1"/>
        <end position="91"/>
    </location>
</feature>
<reference evidence="2" key="2">
    <citation type="submission" date="2014-07" db="EMBL/GenBank/DDBJ databases">
        <authorList>
            <person name="Hull J."/>
        </authorList>
    </citation>
    <scope>NUCLEOTIDE SEQUENCE</scope>
</reference>
<dbReference type="EMBL" id="GBHO01040951">
    <property type="protein sequence ID" value="JAG02653.1"/>
    <property type="molecule type" value="Transcribed_RNA"/>
</dbReference>